<evidence type="ECO:0000256" key="5">
    <source>
        <dbReference type="ARBA" id="ARBA00022741"/>
    </source>
</evidence>
<dbReference type="EC" id="2.7.1.-" evidence="13"/>
<dbReference type="InterPro" id="IPR016064">
    <property type="entry name" value="NAD/diacylglycerol_kinase_sf"/>
</dbReference>
<keyword evidence="2" id="KW-0444">Lipid biosynthesis</keyword>
<dbReference type="AlphaFoldDB" id="A0A517Z525"/>
<dbReference type="GO" id="GO:0046872">
    <property type="term" value="F:metal ion binding"/>
    <property type="evidence" value="ECO:0007669"/>
    <property type="project" value="UniProtKB-KW"/>
</dbReference>
<dbReference type="InterPro" id="IPR017438">
    <property type="entry name" value="ATP-NAD_kinase_N"/>
</dbReference>
<organism evidence="13 14">
    <name type="scientific">Maioricimonas rarisocia</name>
    <dbReference type="NCBI Taxonomy" id="2528026"/>
    <lineage>
        <taxon>Bacteria</taxon>
        <taxon>Pseudomonadati</taxon>
        <taxon>Planctomycetota</taxon>
        <taxon>Planctomycetia</taxon>
        <taxon>Planctomycetales</taxon>
        <taxon>Planctomycetaceae</taxon>
        <taxon>Maioricimonas</taxon>
    </lineage>
</organism>
<protein>
    <submittedName>
        <fullName evidence="13">Putative lipid kinase YegS</fullName>
        <ecNumber evidence="13">2.7.1.-</ecNumber>
    </submittedName>
</protein>
<dbReference type="NCBIfam" id="TIGR00147">
    <property type="entry name" value="YegS/Rv2252/BmrU family lipid kinase"/>
    <property type="match status" value="1"/>
</dbReference>
<keyword evidence="5" id="KW-0547">Nucleotide-binding</keyword>
<dbReference type="InterPro" id="IPR050187">
    <property type="entry name" value="Lipid_Phosphate_FormReg"/>
</dbReference>
<evidence type="ECO:0000256" key="1">
    <source>
        <dbReference type="ARBA" id="ARBA00001946"/>
    </source>
</evidence>
<evidence type="ECO:0000313" key="13">
    <source>
        <dbReference type="EMBL" id="QDU37547.1"/>
    </source>
</evidence>
<dbReference type="GO" id="GO:0008654">
    <property type="term" value="P:phospholipid biosynthetic process"/>
    <property type="evidence" value="ECO:0007669"/>
    <property type="project" value="UniProtKB-KW"/>
</dbReference>
<evidence type="ECO:0000259" key="12">
    <source>
        <dbReference type="PROSITE" id="PS50146"/>
    </source>
</evidence>
<keyword evidence="3 13" id="KW-0808">Transferase</keyword>
<dbReference type="Pfam" id="PF19279">
    <property type="entry name" value="YegS_C"/>
    <property type="match status" value="1"/>
</dbReference>
<name>A0A517Z525_9PLAN</name>
<keyword evidence="11" id="KW-1208">Phospholipid metabolism</keyword>
<evidence type="ECO:0000313" key="14">
    <source>
        <dbReference type="Proteomes" id="UP000320496"/>
    </source>
</evidence>
<dbReference type="Pfam" id="PF00781">
    <property type="entry name" value="DAGK_cat"/>
    <property type="match status" value="1"/>
</dbReference>
<feature type="domain" description="DAGKc" evidence="12">
    <location>
        <begin position="4"/>
        <end position="136"/>
    </location>
</feature>
<comment type="cofactor">
    <cofactor evidence="1">
        <name>Mg(2+)</name>
        <dbReference type="ChEBI" id="CHEBI:18420"/>
    </cofactor>
</comment>
<keyword evidence="10" id="KW-0594">Phospholipid biosynthesis</keyword>
<gene>
    <name evidence="13" type="primary">yegS</name>
    <name evidence="13" type="ORF">Mal4_18610</name>
</gene>
<evidence type="ECO:0000256" key="4">
    <source>
        <dbReference type="ARBA" id="ARBA00022723"/>
    </source>
</evidence>
<dbReference type="PANTHER" id="PTHR12358:SF106">
    <property type="entry name" value="LIPID KINASE YEGS"/>
    <property type="match status" value="1"/>
</dbReference>
<dbReference type="InterPro" id="IPR005218">
    <property type="entry name" value="Diacylglycerol/lipid_kinase"/>
</dbReference>
<dbReference type="Gene3D" id="2.60.200.40">
    <property type="match status" value="1"/>
</dbReference>
<accession>A0A517Z525</accession>
<evidence type="ECO:0000256" key="6">
    <source>
        <dbReference type="ARBA" id="ARBA00022777"/>
    </source>
</evidence>
<dbReference type="KEGG" id="mri:Mal4_18610"/>
<dbReference type="SMART" id="SM00046">
    <property type="entry name" value="DAGKc"/>
    <property type="match status" value="1"/>
</dbReference>
<keyword evidence="14" id="KW-1185">Reference proteome</keyword>
<keyword evidence="8" id="KW-0460">Magnesium</keyword>
<dbReference type="PROSITE" id="PS50146">
    <property type="entry name" value="DAGK"/>
    <property type="match status" value="1"/>
</dbReference>
<keyword evidence="7" id="KW-0067">ATP-binding</keyword>
<evidence type="ECO:0000256" key="11">
    <source>
        <dbReference type="ARBA" id="ARBA00023264"/>
    </source>
</evidence>
<dbReference type="SUPFAM" id="SSF111331">
    <property type="entry name" value="NAD kinase/diacylglycerol kinase-like"/>
    <property type="match status" value="1"/>
</dbReference>
<keyword evidence="4" id="KW-0479">Metal-binding</keyword>
<dbReference type="Gene3D" id="3.40.50.10330">
    <property type="entry name" value="Probable inorganic polyphosphate/atp-NAD kinase, domain 1"/>
    <property type="match status" value="1"/>
</dbReference>
<dbReference type="RefSeq" id="WP_145368449.1">
    <property type="nucleotide sequence ID" value="NZ_CP036275.1"/>
</dbReference>
<dbReference type="EMBL" id="CP036275">
    <property type="protein sequence ID" value="QDU37547.1"/>
    <property type="molecule type" value="Genomic_DNA"/>
</dbReference>
<keyword evidence="9" id="KW-0443">Lipid metabolism</keyword>
<dbReference type="Proteomes" id="UP000320496">
    <property type="component" value="Chromosome"/>
</dbReference>
<dbReference type="InterPro" id="IPR001206">
    <property type="entry name" value="Diacylglycerol_kinase_cat_dom"/>
</dbReference>
<dbReference type="InterPro" id="IPR045540">
    <property type="entry name" value="YegS/DAGK_C"/>
</dbReference>
<evidence type="ECO:0000256" key="10">
    <source>
        <dbReference type="ARBA" id="ARBA00023209"/>
    </source>
</evidence>
<evidence type="ECO:0000256" key="9">
    <source>
        <dbReference type="ARBA" id="ARBA00023098"/>
    </source>
</evidence>
<dbReference type="PANTHER" id="PTHR12358">
    <property type="entry name" value="SPHINGOSINE KINASE"/>
    <property type="match status" value="1"/>
</dbReference>
<evidence type="ECO:0000256" key="8">
    <source>
        <dbReference type="ARBA" id="ARBA00022842"/>
    </source>
</evidence>
<sequence>MATAAEERIRIIVNGKVAGDELLRAAVGEFRARGFDIEVRVTWEGGDAGRYTIEAVEDGVGTIVAAGGDGSLSEVVAGIIEVGVDPAPRVGVIPFGTANDFANCCMIPPAEPAAALELVTTLEPTLIDVGVVNGRSFVNVASGGLGAEVTANTPPEMKRALGGAAYSLMALLSALNVTPWQTRITVGDETFDGMMVVMAVGNGRLAGGGYQVAPNALLNDGLLDLIAIRDFELPRFGTLLGELNDVCNDANTCVHYWQRESFIVESAQPVPWNLDGEPITGKRFEFSVLPARIPLILPPGAPVAQDDVRQDA</sequence>
<evidence type="ECO:0000256" key="2">
    <source>
        <dbReference type="ARBA" id="ARBA00022516"/>
    </source>
</evidence>
<dbReference type="OrthoDB" id="142078at2"/>
<dbReference type="NCBIfam" id="NF009602">
    <property type="entry name" value="PRK13054.1"/>
    <property type="match status" value="1"/>
</dbReference>
<evidence type="ECO:0000256" key="7">
    <source>
        <dbReference type="ARBA" id="ARBA00022840"/>
    </source>
</evidence>
<keyword evidence="6 13" id="KW-0418">Kinase</keyword>
<dbReference type="GO" id="GO:0005886">
    <property type="term" value="C:plasma membrane"/>
    <property type="evidence" value="ECO:0007669"/>
    <property type="project" value="TreeGrafter"/>
</dbReference>
<reference evidence="13 14" key="1">
    <citation type="submission" date="2019-02" db="EMBL/GenBank/DDBJ databases">
        <title>Deep-cultivation of Planctomycetes and their phenomic and genomic characterization uncovers novel biology.</title>
        <authorList>
            <person name="Wiegand S."/>
            <person name="Jogler M."/>
            <person name="Boedeker C."/>
            <person name="Pinto D."/>
            <person name="Vollmers J."/>
            <person name="Rivas-Marin E."/>
            <person name="Kohn T."/>
            <person name="Peeters S.H."/>
            <person name="Heuer A."/>
            <person name="Rast P."/>
            <person name="Oberbeckmann S."/>
            <person name="Bunk B."/>
            <person name="Jeske O."/>
            <person name="Meyerdierks A."/>
            <person name="Storesund J.E."/>
            <person name="Kallscheuer N."/>
            <person name="Luecker S."/>
            <person name="Lage O.M."/>
            <person name="Pohl T."/>
            <person name="Merkel B.J."/>
            <person name="Hornburger P."/>
            <person name="Mueller R.-W."/>
            <person name="Bruemmer F."/>
            <person name="Labrenz M."/>
            <person name="Spormann A.M."/>
            <person name="Op den Camp H."/>
            <person name="Overmann J."/>
            <person name="Amann R."/>
            <person name="Jetten M.S.M."/>
            <person name="Mascher T."/>
            <person name="Medema M.H."/>
            <person name="Devos D.P."/>
            <person name="Kaster A.-K."/>
            <person name="Ovreas L."/>
            <person name="Rohde M."/>
            <person name="Galperin M.Y."/>
            <person name="Jogler C."/>
        </authorList>
    </citation>
    <scope>NUCLEOTIDE SEQUENCE [LARGE SCALE GENOMIC DNA]</scope>
    <source>
        <strain evidence="13 14">Mal4</strain>
    </source>
</reference>
<proteinExistence type="predicted"/>
<evidence type="ECO:0000256" key="3">
    <source>
        <dbReference type="ARBA" id="ARBA00022679"/>
    </source>
</evidence>
<dbReference type="GO" id="GO:0016301">
    <property type="term" value="F:kinase activity"/>
    <property type="evidence" value="ECO:0007669"/>
    <property type="project" value="UniProtKB-KW"/>
</dbReference>
<dbReference type="GO" id="GO:0005524">
    <property type="term" value="F:ATP binding"/>
    <property type="evidence" value="ECO:0007669"/>
    <property type="project" value="UniProtKB-KW"/>
</dbReference>